<evidence type="ECO:0000256" key="1">
    <source>
        <dbReference type="ARBA" id="ARBA00001957"/>
    </source>
</evidence>
<dbReference type="InterPro" id="IPR020845">
    <property type="entry name" value="AMP-binding_CS"/>
</dbReference>
<dbReference type="PANTHER" id="PTHR45527">
    <property type="entry name" value="NONRIBOSOMAL PEPTIDE SYNTHETASE"/>
    <property type="match status" value="1"/>
</dbReference>
<protein>
    <submittedName>
        <fullName evidence="6">GrsB-like Gramicidin S synthetase 2</fullName>
    </submittedName>
</protein>
<evidence type="ECO:0000256" key="3">
    <source>
        <dbReference type="ARBA" id="ARBA00022450"/>
    </source>
</evidence>
<reference evidence="6 7" key="1">
    <citation type="journal article" date="2011" name="Mol. Biol. Evol.">
        <title>Comparative genomic analysis of fruiting body formation in Myxococcales.</title>
        <authorList>
            <person name="Huntley S."/>
            <person name="Hamann N."/>
            <person name="Wegener-Feldbrugge S."/>
            <person name="Treuner-Lange A."/>
            <person name="Kube M."/>
            <person name="Reinhardt R."/>
            <person name="Klages S."/>
            <person name="Muller R."/>
            <person name="Ronning C.M."/>
            <person name="Nierman W.C."/>
            <person name="Sogaard-Andersen L."/>
        </authorList>
    </citation>
    <scope>NUCLEOTIDE SEQUENCE [LARGE SCALE GENOMIC DNA]</scope>
    <source>
        <strain evidence="6 7">DW4/3-1</strain>
    </source>
</reference>
<dbReference type="FunFam" id="3.40.50.12780:FF:000012">
    <property type="entry name" value="Non-ribosomal peptide synthetase"/>
    <property type="match status" value="1"/>
</dbReference>
<evidence type="ECO:0000256" key="4">
    <source>
        <dbReference type="ARBA" id="ARBA00022553"/>
    </source>
</evidence>
<dbReference type="Gene3D" id="1.10.1200.10">
    <property type="entry name" value="ACP-like"/>
    <property type="match status" value="2"/>
</dbReference>
<dbReference type="InterPro" id="IPR001242">
    <property type="entry name" value="Condensation_dom"/>
</dbReference>
<dbReference type="InterPro" id="IPR000873">
    <property type="entry name" value="AMP-dep_synth/lig_dom"/>
</dbReference>
<dbReference type="CDD" id="cd12117">
    <property type="entry name" value="A_NRPS_Srf_like"/>
    <property type="match status" value="1"/>
</dbReference>
<keyword evidence="7" id="KW-1185">Reference proteome</keyword>
<feature type="domain" description="Carrier" evidence="5">
    <location>
        <begin position="3125"/>
        <end position="3200"/>
    </location>
</feature>
<dbReference type="GO" id="GO:0005829">
    <property type="term" value="C:cytosol"/>
    <property type="evidence" value="ECO:0007669"/>
    <property type="project" value="TreeGrafter"/>
</dbReference>
<dbReference type="FunFam" id="3.30.559.10:FF:000012">
    <property type="entry name" value="Non-ribosomal peptide synthetase"/>
    <property type="match status" value="3"/>
</dbReference>
<dbReference type="FunFam" id="2.30.38.10:FF:000001">
    <property type="entry name" value="Non-ribosomal peptide synthetase PvdI"/>
    <property type="match status" value="1"/>
</dbReference>
<dbReference type="InterPro" id="IPR029058">
    <property type="entry name" value="AB_hydrolase_fold"/>
</dbReference>
<dbReference type="InterPro" id="IPR009081">
    <property type="entry name" value="PP-bd_ACP"/>
</dbReference>
<feature type="domain" description="Carrier" evidence="5">
    <location>
        <begin position="2059"/>
        <end position="2134"/>
    </location>
</feature>
<dbReference type="FunFam" id="3.30.300.30:FF:000010">
    <property type="entry name" value="Enterobactin synthetase component F"/>
    <property type="match status" value="3"/>
</dbReference>
<dbReference type="PROSITE" id="PS00455">
    <property type="entry name" value="AMP_BINDING"/>
    <property type="match status" value="3"/>
</dbReference>
<dbReference type="PROSITE" id="PS00012">
    <property type="entry name" value="PHOSPHOPANTETHEINE"/>
    <property type="match status" value="3"/>
</dbReference>
<evidence type="ECO:0000313" key="6">
    <source>
        <dbReference type="EMBL" id="ADO72624.1"/>
    </source>
</evidence>
<dbReference type="SMART" id="SM00823">
    <property type="entry name" value="PKS_PP"/>
    <property type="match status" value="3"/>
</dbReference>
<dbReference type="InterPro" id="IPR020806">
    <property type="entry name" value="PKS_PP-bd"/>
</dbReference>
<dbReference type="InterPro" id="IPR023213">
    <property type="entry name" value="CAT-like_dom_sf"/>
</dbReference>
<proteinExistence type="inferred from homology"/>
<keyword evidence="3" id="KW-0596">Phosphopantetheine</keyword>
<dbReference type="InterPro" id="IPR036736">
    <property type="entry name" value="ACP-like_sf"/>
</dbReference>
<accession>E3FE21</accession>
<dbReference type="Gene3D" id="2.30.38.10">
    <property type="entry name" value="Luciferase, Domain 3"/>
    <property type="match status" value="3"/>
</dbReference>
<dbReference type="Gene3D" id="3.30.559.10">
    <property type="entry name" value="Chloramphenicol acetyltransferase-like domain"/>
    <property type="match status" value="3"/>
</dbReference>
<dbReference type="Gene3D" id="3.30.300.30">
    <property type="match status" value="3"/>
</dbReference>
<dbReference type="GO" id="GO:0031177">
    <property type="term" value="F:phosphopantetheine binding"/>
    <property type="evidence" value="ECO:0007669"/>
    <property type="project" value="InterPro"/>
</dbReference>
<dbReference type="Pfam" id="PF00668">
    <property type="entry name" value="Condensation"/>
    <property type="match status" value="3"/>
</dbReference>
<sequence length="3228" mass="354901">MTTESARNLSVQSPELPSVVSDEVHVFPMSIGQRQIWLSEQLVPGTALYSVPAAIRLSGHLKVTALEQALQQIVARHESLRTTFTEAGSELLQVIHPERAHRLERHELGALAPSEQEETLARLSQEEGRQPFDLVQGPLLRTKLVRLAETEHVLLLTLHHIIADGWSAGVLIHELRALYGALVREQPPVLPELSIQYVDYAAWQQEHLTGDQKDALVSFWKQRLEGSPAVIALPTDRPRPKVRGYQGASQPIEFSRSLVEGLRTLAREENATLYMALLAAFQVLLSRSTGQADIVVGGSVANRNMPGTEGLIGYLANIVPLRVDLSGEPSFREVLRRVRETALEAYAHQELPLGMLIEELMPERSLGHTPIFQVIFTLTESFDDQFGMTGLATQVSEIDTGTAKYDLSLLLAEGRDGGVRGRLEYSTELYDRPKVEGLVRQLKEVLEQGVARPGERVGKLALVRGEERQRLLAQGQGQEGGYPREASIGQVFEQVVARAPQAVAVTGGGKELSYAALNHRAEQVARRLKAKGVGPEQVVALVMERSVELVEAMVGVVKAGGAYLPLDPKLPGERLEYMLKDAGARVVVTQAEWQERVRGEGWDVVVLEEEEPAEEGSWAPVAVDANSLAYVMYTSGSTGQPKGVAVTQRGVVRLVCGTDFLQVSAEDRFLHLATPSFDASTLEIWGALLNGAQLVVAPAQQLTLEELRLLLEVERISVLWLTAGLFHQMADEYPDVLGGVRQVLAGGDVLSPVHVKRVLEEGMGGRLINGYGPTENTTFTCCHVMETPEQAGPPVPIGRPIAQTGVYVLDEEMQPVPEGVVGELYTGGDGLARGYVGRPELTAEKFVPNPYGKQAGQRLYRTGDLARWRGDGSLEFVGRADTQVKVRGFRIEIGEVEGALESHPEVKAAAVVVQGEGAEGKRLVGFVVGGGRKVEVGEVRGYLEKRLPEYMVPSLLVEVEKLPLTGNGKVDRKALLAQVSEQGAGASSNYVAPRDETEQKLAELWEELLGLNRVGIHDDFFEAGGHSLLATQLGSRIREQFGVELALRQLFENSTIAELAGLIAKSAPAPSTGAEAPIRAVPRGEELPLSHTQRRLWVLDQIEPGSPLYNVAGTVSMSGELDVEALTLSLSEVVARHEALRTSFVEKAGQPFQRIHPPAPFSLVTKDLSGLEPAARQAEARRLSAEWAQRPFDLTQAPLLRAMLLRLEETEHQLLLSNHHIISDGWSVGVLIREMAACYSAFMEGRRPELPELPIQYADYAAWQTEWLRGERLEAQLSFWKKHLAGASLALDLPTDRPRPAVQSFRGDQLSITLPAALAEQLRAFSREHGVTLFMTLFAGFNALLSRYSRQEDVVVGTTIANRTRRELEGLIGFFVNTLAIRTDLSGAPRFTELLERVRQTMLAAYGHQDAPFELVVDAVQPKRDLSRTPVFQVLFDLLNSPKPRLTLPGLELSVREAETGASKFDLSVQMEDTEAGLTAVIEYNTELYERKTVERLMSHYQVLLKGAVEQPEKRLWQLPVLGEGERRTVLEKWNQTGREEGSELFCELFEKQVEKTPEAVAVVCGEQALSYRQLNAQANRVAHALKARGAGLEKVVGVVQERGVGYLVSLLGVLKADAVYLPLDPALPASRLAGLVKQSGCQWVLSEEKTRGLAQEIAQGQPVLEREGVLAEGRGEHNPKHEVEPKSLAYVLYTSGSTGVPKGAMIEHRGMKNHLMAKVRDLGMGLEEVVAQVAVQSFDVSVWQFLSALLSGGRTAVFPDESAWEPQKLLKEMGRQGVTLLETVPAHMKLILEELEARPNEYDVSALKWFFLNGEALPAELCQRWFERYPGIPMVNAYGPTECSDDVTHYKMMKAPQQKQGWMPIHGTLPNLQLYVVDEWIQPVPLGVPGELCVGGVGVGRGYLGDAVKTAGSYVPNPFASQAGERLYRTGDLVRCLEDGTLEFLGRNDHQVKIRGIRIELGEIEAALRKHPRVGMCVVVARAEGQGKRLVGYVSAKEAGAQPTGKELTEYLKGQLTAAMVPSAMVVMEALPLTHNGKVDRKALPAPEYGTERAEYVAPRTEMEKKLAGIWQEVLGVPRVGVTDNFFDLGGHSLIAIQVISRVREAARVELPVRALFEEPTVSGLAARLETLAVAGGTSSLPPVVPMPRGEVAPLSYAQQRLWVLGQLEPHSPLYNVPGALRLTGQLNVDALERSLSEIVTRHDALRTTFELEGSQPAQRIGKAGSIPLEVVDLSHLEPGARAVELQRMGGEEARKPFDLGRGPLMRARLLKLEPSEHVLLLTMHHIVSDGWSVGVFFRELGALYGAFSAGQPSPLSALKVQYADYAQWQRQWLKGETLDKHLGYWKKQLAGVEPLDLKTDRPRGPMQGARGDRYLFRLPKELEEGLKALSRKQGTTLFMTLLAGFNALLARYTRQQDIVVGTSVANRGQAEIEELIGFFVNTLALRTQVDGNPRFTELLERVRKVTLEAYTHQEAPFDRVVEAVQPERDLTRTPLFQVAFELQKAPTASLKLEGLTLGLEELTTETSKFDLLLTMIEGPEGLHGGVEYNTELYERKTVERLMSHYQVLLKGAVEQPEKRLWQLPVLGEGERQTVLEKWNQTGREEGPELFCELFEKQVEKTPEAVAVVCGEQALSYRQLNAQANRVAHALKARGAGLEKVVGVVQERGVGYLVSLLGVLKADAVYLPLDPALPASRLAGLVKQSGCQWVLSEEKTRGLAQEIAQGQPVLEREGVLAEGRGEHNPKHEVEPKSLAYVLYTSGSTGVPKGAMIEHRGMKNHLMAKVRDLGMGPEEVVAQVAVQSFDVSVWQFLSALLSGGRTAVFPDESAWEPQKLLKEMGRQGVTLLETVPAHMKLILEELEARPNEYDVSALKWFFLNGEALPAELCQRWFERYPGIPMVNAYGPTECSDDVTHYKMMKAPQQKQGWMPIHGTLPNLQLYVVDEWIQPVPLGVPGELCVGGVGVGRGYLGDAVKTAGSYVPNPFASQAGERLYRTGDLVRCLEDGTLEFLGRNDHQVKIRGIRIELGEIEAALRKHPRVGMCVVVARAEGQGKRLVGYVSAKEAGAQPTGKELTEYLKGQLTAAMVPSAMVVMEALPLTHNGKVDRKALPAPEYGTERAEYVAPRTEMEKKLAGIWQEVLGVPRVGVTDNFFDLGGHSLMAIQIISKVRQELQAELPVVTLFENATVAGIAARLEALPKGAPELEAPPLIAVSRYEDDDEEEEEEE</sequence>
<evidence type="ECO:0000256" key="2">
    <source>
        <dbReference type="ARBA" id="ARBA00006432"/>
    </source>
</evidence>
<dbReference type="CDD" id="cd05930">
    <property type="entry name" value="A_NRPS"/>
    <property type="match status" value="2"/>
</dbReference>
<dbReference type="Pfam" id="PF13193">
    <property type="entry name" value="AMP-binding_C"/>
    <property type="match status" value="3"/>
</dbReference>
<dbReference type="CDD" id="cd19531">
    <property type="entry name" value="LCL_NRPS-like"/>
    <property type="match status" value="3"/>
</dbReference>
<dbReference type="GO" id="GO:0003824">
    <property type="term" value="F:catalytic activity"/>
    <property type="evidence" value="ECO:0007669"/>
    <property type="project" value="InterPro"/>
</dbReference>
<dbReference type="SUPFAM" id="SSF52777">
    <property type="entry name" value="CoA-dependent acyltransferases"/>
    <property type="match status" value="6"/>
</dbReference>
<evidence type="ECO:0000313" key="7">
    <source>
        <dbReference type="Proteomes" id="UP000001351"/>
    </source>
</evidence>
<dbReference type="FunFam" id="3.40.50.980:FF:000001">
    <property type="entry name" value="Non-ribosomal peptide synthetase"/>
    <property type="match status" value="3"/>
</dbReference>
<organism evidence="6 7">
    <name type="scientific">Stigmatella aurantiaca (strain DW4/3-1)</name>
    <dbReference type="NCBI Taxonomy" id="378806"/>
    <lineage>
        <taxon>Bacteria</taxon>
        <taxon>Pseudomonadati</taxon>
        <taxon>Myxococcota</taxon>
        <taxon>Myxococcia</taxon>
        <taxon>Myxococcales</taxon>
        <taxon>Cystobacterineae</taxon>
        <taxon>Archangiaceae</taxon>
        <taxon>Stigmatella</taxon>
    </lineage>
</organism>
<evidence type="ECO:0000259" key="5">
    <source>
        <dbReference type="PROSITE" id="PS50075"/>
    </source>
</evidence>
<dbReference type="NCBIfam" id="TIGR01733">
    <property type="entry name" value="AA-adenyl-dom"/>
    <property type="match status" value="3"/>
</dbReference>
<dbReference type="EMBL" id="CP002271">
    <property type="protein sequence ID" value="ADO72624.1"/>
    <property type="molecule type" value="Genomic_DNA"/>
</dbReference>
<dbReference type="eggNOG" id="COG1020">
    <property type="taxonomic scope" value="Bacteria"/>
</dbReference>
<dbReference type="HOGENOM" id="CLU_000022_0_0_7"/>
<name>E3FE21_STIAD</name>
<dbReference type="SUPFAM" id="SSF47336">
    <property type="entry name" value="ACP-like"/>
    <property type="match status" value="3"/>
</dbReference>
<dbReference type="SUPFAM" id="SSF56801">
    <property type="entry name" value="Acetyl-CoA synthetase-like"/>
    <property type="match status" value="3"/>
</dbReference>
<dbReference type="InterPro" id="IPR025110">
    <property type="entry name" value="AMP-bd_C"/>
</dbReference>
<dbReference type="Gene3D" id="3.30.559.30">
    <property type="entry name" value="Nonribosomal peptide synthetase, condensation domain"/>
    <property type="match status" value="3"/>
</dbReference>
<dbReference type="Pfam" id="PF00501">
    <property type="entry name" value="AMP-binding"/>
    <property type="match status" value="3"/>
</dbReference>
<dbReference type="NCBIfam" id="NF003417">
    <property type="entry name" value="PRK04813.1"/>
    <property type="match status" value="3"/>
</dbReference>
<comment type="cofactor">
    <cofactor evidence="1">
        <name>pantetheine 4'-phosphate</name>
        <dbReference type="ChEBI" id="CHEBI:47942"/>
    </cofactor>
</comment>
<dbReference type="InterPro" id="IPR010071">
    <property type="entry name" value="AA_adenyl_dom"/>
</dbReference>
<keyword evidence="4" id="KW-0597">Phosphoprotein</keyword>
<dbReference type="PANTHER" id="PTHR45527:SF1">
    <property type="entry name" value="FATTY ACID SYNTHASE"/>
    <property type="match status" value="1"/>
</dbReference>
<dbReference type="FunFam" id="3.30.559.30:FF:000001">
    <property type="entry name" value="Non-ribosomal peptide synthetase"/>
    <property type="match status" value="2"/>
</dbReference>
<dbReference type="FunFam" id="1.10.1200.10:FF:000005">
    <property type="entry name" value="Nonribosomal peptide synthetase 1"/>
    <property type="match status" value="3"/>
</dbReference>
<dbReference type="GO" id="GO:0044550">
    <property type="term" value="P:secondary metabolite biosynthetic process"/>
    <property type="evidence" value="ECO:0007669"/>
    <property type="project" value="UniProtKB-ARBA"/>
</dbReference>
<feature type="domain" description="Carrier" evidence="5">
    <location>
        <begin position="992"/>
        <end position="1067"/>
    </location>
</feature>
<dbReference type="KEGG" id="sur:STAUR_4846"/>
<dbReference type="Gene3D" id="3.40.50.1820">
    <property type="entry name" value="alpha/beta hydrolase"/>
    <property type="match status" value="1"/>
</dbReference>
<dbReference type="RefSeq" id="WP_013376474.1">
    <property type="nucleotide sequence ID" value="NC_014623.1"/>
</dbReference>
<dbReference type="GO" id="GO:0043041">
    <property type="term" value="P:amino acid activation for nonribosomal peptide biosynthetic process"/>
    <property type="evidence" value="ECO:0007669"/>
    <property type="project" value="TreeGrafter"/>
</dbReference>
<dbReference type="InterPro" id="IPR045851">
    <property type="entry name" value="AMP-bd_C_sf"/>
</dbReference>
<dbReference type="PROSITE" id="PS50075">
    <property type="entry name" value="CARRIER"/>
    <property type="match status" value="3"/>
</dbReference>
<dbReference type="Pfam" id="PF00550">
    <property type="entry name" value="PP-binding"/>
    <property type="match status" value="3"/>
</dbReference>
<gene>
    <name evidence="6" type="ordered locus">STAUR_4846</name>
</gene>
<dbReference type="Proteomes" id="UP000001351">
    <property type="component" value="Chromosome"/>
</dbReference>
<dbReference type="STRING" id="378806.STAUR_4846"/>
<dbReference type="InterPro" id="IPR006162">
    <property type="entry name" value="Ppantetheine_attach_site"/>
</dbReference>
<dbReference type="Gene3D" id="3.40.50.980">
    <property type="match status" value="6"/>
</dbReference>
<dbReference type="OrthoDB" id="5349841at2"/>
<comment type="similarity">
    <text evidence="2">Belongs to the ATP-dependent AMP-binding enzyme family.</text>
</comment>